<dbReference type="PROSITE" id="PS51677">
    <property type="entry name" value="NODB"/>
    <property type="match status" value="1"/>
</dbReference>
<proteinExistence type="predicted"/>
<dbReference type="InterPro" id="IPR002509">
    <property type="entry name" value="NODB_dom"/>
</dbReference>
<organism evidence="3 4">
    <name type="scientific">Candidatus Stercoripulliclostridium merdipullorum</name>
    <dbReference type="NCBI Taxonomy" id="2840952"/>
    <lineage>
        <taxon>Bacteria</taxon>
        <taxon>Bacillati</taxon>
        <taxon>Bacillota</taxon>
        <taxon>Clostridia</taxon>
        <taxon>Eubacteriales</taxon>
        <taxon>Candidatus Stercoripulliclostridium</taxon>
    </lineage>
</organism>
<evidence type="ECO:0000313" key="3">
    <source>
        <dbReference type="EMBL" id="HIV00616.1"/>
    </source>
</evidence>
<dbReference type="PANTHER" id="PTHR10587">
    <property type="entry name" value="GLYCOSYL TRANSFERASE-RELATED"/>
    <property type="match status" value="1"/>
</dbReference>
<accession>A0A9D1NDK7</accession>
<protein>
    <submittedName>
        <fullName evidence="3">Polysaccharide deacetylase family protein</fullName>
    </submittedName>
</protein>
<dbReference type="AlphaFoldDB" id="A0A9D1NDK7"/>
<dbReference type="GO" id="GO:0016810">
    <property type="term" value="F:hydrolase activity, acting on carbon-nitrogen (but not peptide) bonds"/>
    <property type="evidence" value="ECO:0007669"/>
    <property type="project" value="InterPro"/>
</dbReference>
<evidence type="ECO:0000313" key="4">
    <source>
        <dbReference type="Proteomes" id="UP000886891"/>
    </source>
</evidence>
<evidence type="ECO:0000256" key="1">
    <source>
        <dbReference type="SAM" id="Phobius"/>
    </source>
</evidence>
<dbReference type="GO" id="GO:0005975">
    <property type="term" value="P:carbohydrate metabolic process"/>
    <property type="evidence" value="ECO:0007669"/>
    <property type="project" value="InterPro"/>
</dbReference>
<dbReference type="InterPro" id="IPR011330">
    <property type="entry name" value="Glyco_hydro/deAcase_b/a-brl"/>
</dbReference>
<comment type="caution">
    <text evidence="3">The sequence shown here is derived from an EMBL/GenBank/DDBJ whole genome shotgun (WGS) entry which is preliminary data.</text>
</comment>
<keyword evidence="1" id="KW-0812">Transmembrane</keyword>
<reference evidence="3" key="1">
    <citation type="submission" date="2020-10" db="EMBL/GenBank/DDBJ databases">
        <authorList>
            <person name="Gilroy R."/>
        </authorList>
    </citation>
    <scope>NUCLEOTIDE SEQUENCE</scope>
    <source>
        <strain evidence="3">23406</strain>
    </source>
</reference>
<feature type="domain" description="NodB homology" evidence="2">
    <location>
        <begin position="52"/>
        <end position="228"/>
    </location>
</feature>
<dbReference type="PANTHER" id="PTHR10587:SF80">
    <property type="entry name" value="CHITOOLIGOSACCHARIDE DEACETYLASE"/>
    <property type="match status" value="1"/>
</dbReference>
<dbReference type="InterPro" id="IPR050248">
    <property type="entry name" value="Polysacc_deacetylase_ArnD"/>
</dbReference>
<gene>
    <name evidence="3" type="ORF">IAB14_05860</name>
</gene>
<name>A0A9D1NDK7_9FIRM</name>
<dbReference type="GO" id="GO:0016020">
    <property type="term" value="C:membrane"/>
    <property type="evidence" value="ECO:0007669"/>
    <property type="project" value="TreeGrafter"/>
</dbReference>
<dbReference type="EMBL" id="DVOH01000044">
    <property type="protein sequence ID" value="HIV00616.1"/>
    <property type="molecule type" value="Genomic_DNA"/>
</dbReference>
<keyword evidence="1" id="KW-1133">Transmembrane helix</keyword>
<dbReference type="Gene3D" id="3.20.20.370">
    <property type="entry name" value="Glycoside hydrolase/deacetylase"/>
    <property type="match status" value="1"/>
</dbReference>
<dbReference type="SUPFAM" id="SSF88713">
    <property type="entry name" value="Glycoside hydrolase/deacetylase"/>
    <property type="match status" value="1"/>
</dbReference>
<evidence type="ECO:0000259" key="2">
    <source>
        <dbReference type="PROSITE" id="PS51677"/>
    </source>
</evidence>
<dbReference type="Proteomes" id="UP000886891">
    <property type="component" value="Unassembled WGS sequence"/>
</dbReference>
<dbReference type="Pfam" id="PF01522">
    <property type="entry name" value="Polysacc_deac_1"/>
    <property type="match status" value="1"/>
</dbReference>
<feature type="transmembrane region" description="Helical" evidence="1">
    <location>
        <begin position="6"/>
        <end position="29"/>
    </location>
</feature>
<keyword evidence="1" id="KW-0472">Membrane</keyword>
<reference evidence="3" key="2">
    <citation type="journal article" date="2021" name="PeerJ">
        <title>Extensive microbial diversity within the chicken gut microbiome revealed by metagenomics and culture.</title>
        <authorList>
            <person name="Gilroy R."/>
            <person name="Ravi A."/>
            <person name="Getino M."/>
            <person name="Pursley I."/>
            <person name="Horton D.L."/>
            <person name="Alikhan N.F."/>
            <person name="Baker D."/>
            <person name="Gharbi K."/>
            <person name="Hall N."/>
            <person name="Watson M."/>
            <person name="Adriaenssens E.M."/>
            <person name="Foster-Nyarko E."/>
            <person name="Jarju S."/>
            <person name="Secka A."/>
            <person name="Antonio M."/>
            <person name="Oren A."/>
            <person name="Chaudhuri R.R."/>
            <person name="La Ragione R."/>
            <person name="Hildebrand F."/>
            <person name="Pallen M.J."/>
        </authorList>
    </citation>
    <scope>NUCLEOTIDE SEQUENCE</scope>
    <source>
        <strain evidence="3">23406</strain>
    </source>
</reference>
<sequence length="239" mass="26138">MKKSGIFVHITANVVIILCVVLVAAAGLIDYGVIGTGAGGDKAIYRGNASKPYVTPMINVYWGEEDLPEILEILDRFEVKTTFFVGGSWVAKHPELLKSIAAAGHEIGNHGYLHKDAAKLDLKQNHAEIELCSKQVAALTGKETDLFAPPSGSLSQAMFQSAETLGHRVIMWSKDTIDWRDKDSDLVLKRATNGIQNGDLILMHPTQHTADALPEILKFYRDNGYRVVTVSENIAPDVN</sequence>